<name>A0A8S9MSE0_BRACR</name>
<evidence type="ECO:0000256" key="1">
    <source>
        <dbReference type="SAM" id="MobiDB-lite"/>
    </source>
</evidence>
<protein>
    <submittedName>
        <fullName evidence="2">Uncharacterized protein</fullName>
    </submittedName>
</protein>
<proteinExistence type="predicted"/>
<feature type="compositionally biased region" description="Polar residues" evidence="1">
    <location>
        <begin position="142"/>
        <end position="151"/>
    </location>
</feature>
<comment type="caution">
    <text evidence="2">The sequence shown here is derived from an EMBL/GenBank/DDBJ whole genome shotgun (WGS) entry which is preliminary data.</text>
</comment>
<feature type="region of interest" description="Disordered" evidence="1">
    <location>
        <begin position="141"/>
        <end position="173"/>
    </location>
</feature>
<organism evidence="2 3">
    <name type="scientific">Brassica cretica</name>
    <name type="common">Mustard</name>
    <dbReference type="NCBI Taxonomy" id="69181"/>
    <lineage>
        <taxon>Eukaryota</taxon>
        <taxon>Viridiplantae</taxon>
        <taxon>Streptophyta</taxon>
        <taxon>Embryophyta</taxon>
        <taxon>Tracheophyta</taxon>
        <taxon>Spermatophyta</taxon>
        <taxon>Magnoliopsida</taxon>
        <taxon>eudicotyledons</taxon>
        <taxon>Gunneridae</taxon>
        <taxon>Pentapetalae</taxon>
        <taxon>rosids</taxon>
        <taxon>malvids</taxon>
        <taxon>Brassicales</taxon>
        <taxon>Brassicaceae</taxon>
        <taxon>Brassiceae</taxon>
        <taxon>Brassica</taxon>
    </lineage>
</organism>
<feature type="compositionally biased region" description="Basic and acidic residues" evidence="1">
    <location>
        <begin position="152"/>
        <end position="167"/>
    </location>
</feature>
<evidence type="ECO:0000313" key="3">
    <source>
        <dbReference type="Proteomes" id="UP000712281"/>
    </source>
</evidence>
<accession>A0A8S9MSE0</accession>
<dbReference type="Proteomes" id="UP000712281">
    <property type="component" value="Unassembled WGS sequence"/>
</dbReference>
<evidence type="ECO:0000313" key="2">
    <source>
        <dbReference type="EMBL" id="KAF2620129.1"/>
    </source>
</evidence>
<reference evidence="2" key="1">
    <citation type="submission" date="2019-12" db="EMBL/GenBank/DDBJ databases">
        <title>Genome sequencing and annotation of Brassica cretica.</title>
        <authorList>
            <person name="Studholme D.J."/>
            <person name="Sarris P.F."/>
        </authorList>
    </citation>
    <scope>NUCLEOTIDE SEQUENCE</scope>
    <source>
        <strain evidence="2">PFS-001/15</strain>
        <tissue evidence="2">Leaf</tissue>
    </source>
</reference>
<sequence length="271" mass="31174">MTPTESTASCNAVRILTHEEFAAKHPHPPNPDNVRIARRDVTTIDRQKNVDIDRQPPASIDRRAPITYRVQMPKIDVARLNALKPEPKPSENPPATVMIHSDDGEDSMEVDRKNQCPGIIAACHCGVEYETEYSTSIETHTATSIDSGNQKSTDKPQDESVDSRPDDWENDYYNPTIATYTRQNMHTEEYDEDYEDERATEYKAIGRYTSTSFHLEKECTIDRHNRLTIDRYSTSSEKPEMSIDRHCQLHIDRRRSEPSARGRLLDWQLGR</sequence>
<dbReference type="AlphaFoldDB" id="A0A8S9MSE0"/>
<gene>
    <name evidence="2" type="ORF">F2Q68_00038867</name>
</gene>
<dbReference type="EMBL" id="QGKW02000007">
    <property type="protein sequence ID" value="KAF2620129.1"/>
    <property type="molecule type" value="Genomic_DNA"/>
</dbReference>